<feature type="transmembrane region" description="Helical" evidence="1">
    <location>
        <begin position="140"/>
        <end position="160"/>
    </location>
</feature>
<feature type="transmembrane region" description="Helical" evidence="1">
    <location>
        <begin position="347"/>
        <end position="369"/>
    </location>
</feature>
<protein>
    <submittedName>
        <fullName evidence="3">DUF418 domain-containing protein</fullName>
    </submittedName>
</protein>
<feature type="transmembrane region" description="Helical" evidence="1">
    <location>
        <begin position="320"/>
        <end position="341"/>
    </location>
</feature>
<dbReference type="InterPro" id="IPR052529">
    <property type="entry name" value="Bact_Transport_Assoc"/>
</dbReference>
<reference evidence="3" key="1">
    <citation type="submission" date="2020-10" db="EMBL/GenBank/DDBJ databases">
        <authorList>
            <person name="Gilroy R."/>
        </authorList>
    </citation>
    <scope>NUCLEOTIDE SEQUENCE</scope>
    <source>
        <strain evidence="3">G3-8215</strain>
    </source>
</reference>
<evidence type="ECO:0000259" key="2">
    <source>
        <dbReference type="Pfam" id="PF04235"/>
    </source>
</evidence>
<feature type="domain" description="DUF418" evidence="2">
    <location>
        <begin position="229"/>
        <end position="387"/>
    </location>
</feature>
<keyword evidence="1" id="KW-1133">Transmembrane helix</keyword>
<evidence type="ECO:0000313" key="3">
    <source>
        <dbReference type="EMBL" id="MBO8484050.1"/>
    </source>
</evidence>
<feature type="transmembrane region" description="Helical" evidence="1">
    <location>
        <begin position="282"/>
        <end position="300"/>
    </location>
</feature>
<dbReference type="Pfam" id="PF04235">
    <property type="entry name" value="DUF418"/>
    <property type="match status" value="1"/>
</dbReference>
<dbReference type="PANTHER" id="PTHR30590:SF2">
    <property type="entry name" value="INNER MEMBRANE PROTEIN"/>
    <property type="match status" value="1"/>
</dbReference>
<organism evidence="3 4">
    <name type="scientific">Candidatus Cryptobacteroides avicola</name>
    <dbReference type="NCBI Taxonomy" id="2840757"/>
    <lineage>
        <taxon>Bacteria</taxon>
        <taxon>Pseudomonadati</taxon>
        <taxon>Bacteroidota</taxon>
        <taxon>Bacteroidia</taxon>
        <taxon>Bacteroidales</taxon>
        <taxon>Candidatus Cryptobacteroides</taxon>
    </lineage>
</organism>
<sequence length="391" mass="44641">MEQIASKNPRIEVVDALRGFAVMAIILVHNLEHFIFPVYPEHTPEWLNVLDQGVFNVIFSLFAGKAYAIFALLFGFTFYIQWNNRKLSGKDFGYRFLWRMVLLLFFATLNAAFFPAGDVLLLFAAASIVLFITRNWSDRAILIASVILLLQPVEWFHYFASLVNPAHQLPDLKVDEMYAEVAEYTKGGNFPEFLWCNITLGQKASLMWAVNAGRYIQTAGLFLLGFFIGRKRLFVSSEENLRTWVKILAVSAIAFAPLYTLKELVTDGSPIVQQTAGTALDMWQKLSFTMVLISSFVLLYQNRKFSAAVGNLRFYGKMSLTNYISQSVIGALIYFPFGLYLAPHCGYTVSLLIGIAVFFMQVIFCKWWLKSHRQGPLEFIWHKWTWIGTGK</sequence>
<dbReference type="PANTHER" id="PTHR30590">
    <property type="entry name" value="INNER MEMBRANE PROTEIN"/>
    <property type="match status" value="1"/>
</dbReference>
<dbReference type="Proteomes" id="UP000725002">
    <property type="component" value="Unassembled WGS sequence"/>
</dbReference>
<dbReference type="EMBL" id="JADILV010000056">
    <property type="protein sequence ID" value="MBO8484050.1"/>
    <property type="molecule type" value="Genomic_DNA"/>
</dbReference>
<feature type="transmembrane region" description="Helical" evidence="1">
    <location>
        <begin position="92"/>
        <end position="109"/>
    </location>
</feature>
<dbReference type="AlphaFoldDB" id="A0A940DSH4"/>
<reference evidence="3" key="2">
    <citation type="journal article" date="2021" name="PeerJ">
        <title>Extensive microbial diversity within the chicken gut microbiome revealed by metagenomics and culture.</title>
        <authorList>
            <person name="Gilroy R."/>
            <person name="Ravi A."/>
            <person name="Getino M."/>
            <person name="Pursley I."/>
            <person name="Horton D.L."/>
            <person name="Alikhan N.F."/>
            <person name="Baker D."/>
            <person name="Gharbi K."/>
            <person name="Hall N."/>
            <person name="Watson M."/>
            <person name="Adriaenssens E.M."/>
            <person name="Foster-Nyarko E."/>
            <person name="Jarju S."/>
            <person name="Secka A."/>
            <person name="Antonio M."/>
            <person name="Oren A."/>
            <person name="Chaudhuri R.R."/>
            <person name="La Ragione R."/>
            <person name="Hildebrand F."/>
            <person name="Pallen M.J."/>
        </authorList>
    </citation>
    <scope>NUCLEOTIDE SEQUENCE</scope>
    <source>
        <strain evidence="3">G3-8215</strain>
    </source>
</reference>
<comment type="caution">
    <text evidence="3">The sequence shown here is derived from an EMBL/GenBank/DDBJ whole genome shotgun (WGS) entry which is preliminary data.</text>
</comment>
<proteinExistence type="predicted"/>
<gene>
    <name evidence="3" type="ORF">IAB75_08070</name>
</gene>
<feature type="transmembrane region" description="Helical" evidence="1">
    <location>
        <begin position="241"/>
        <end position="262"/>
    </location>
</feature>
<evidence type="ECO:0000313" key="4">
    <source>
        <dbReference type="Proteomes" id="UP000725002"/>
    </source>
</evidence>
<feature type="transmembrane region" description="Helical" evidence="1">
    <location>
        <begin position="115"/>
        <end position="133"/>
    </location>
</feature>
<evidence type="ECO:0000256" key="1">
    <source>
        <dbReference type="SAM" id="Phobius"/>
    </source>
</evidence>
<keyword evidence="1" id="KW-0472">Membrane</keyword>
<accession>A0A940DSH4</accession>
<name>A0A940DSH4_9BACT</name>
<keyword evidence="1" id="KW-0812">Transmembrane</keyword>
<feature type="transmembrane region" description="Helical" evidence="1">
    <location>
        <begin position="20"/>
        <end position="39"/>
    </location>
</feature>
<feature type="transmembrane region" description="Helical" evidence="1">
    <location>
        <begin position="212"/>
        <end position="229"/>
    </location>
</feature>
<feature type="transmembrane region" description="Helical" evidence="1">
    <location>
        <begin position="59"/>
        <end position="80"/>
    </location>
</feature>
<dbReference type="InterPro" id="IPR007349">
    <property type="entry name" value="DUF418"/>
</dbReference>